<feature type="region of interest" description="Disordered" evidence="1">
    <location>
        <begin position="50"/>
        <end position="72"/>
    </location>
</feature>
<evidence type="ECO:0000313" key="3">
    <source>
        <dbReference type="Proteomes" id="UP000186817"/>
    </source>
</evidence>
<evidence type="ECO:0000256" key="1">
    <source>
        <dbReference type="SAM" id="MobiDB-lite"/>
    </source>
</evidence>
<sequence length="72" mass="7829">MRLGGMKFPLEDQVLERQSTRTAKQQAGVLSFEVPAHSRTLFINDSRVCIDGSPGGHPSDARPRGGPHIDTT</sequence>
<dbReference type="OrthoDB" id="10273109at2759"/>
<proteinExistence type="predicted"/>
<accession>A0A1Q9EHY7</accession>
<protein>
    <submittedName>
        <fullName evidence="2">Uncharacterized protein</fullName>
    </submittedName>
</protein>
<organism evidence="2 3">
    <name type="scientific">Symbiodinium microadriaticum</name>
    <name type="common">Dinoflagellate</name>
    <name type="synonym">Zooxanthella microadriatica</name>
    <dbReference type="NCBI Taxonomy" id="2951"/>
    <lineage>
        <taxon>Eukaryota</taxon>
        <taxon>Sar</taxon>
        <taxon>Alveolata</taxon>
        <taxon>Dinophyceae</taxon>
        <taxon>Suessiales</taxon>
        <taxon>Symbiodiniaceae</taxon>
        <taxon>Symbiodinium</taxon>
    </lineage>
</organism>
<keyword evidence="3" id="KW-1185">Reference proteome</keyword>
<dbReference type="AlphaFoldDB" id="A0A1Q9EHY7"/>
<reference evidence="2 3" key="1">
    <citation type="submission" date="2016-02" db="EMBL/GenBank/DDBJ databases">
        <title>Genome analysis of coral dinoflagellate symbionts highlights evolutionary adaptations to a symbiotic lifestyle.</title>
        <authorList>
            <person name="Aranda M."/>
            <person name="Li Y."/>
            <person name="Liew Y.J."/>
            <person name="Baumgarten S."/>
            <person name="Simakov O."/>
            <person name="Wilson M."/>
            <person name="Piel J."/>
            <person name="Ashoor H."/>
            <person name="Bougouffa S."/>
            <person name="Bajic V.B."/>
            <person name="Ryu T."/>
            <person name="Ravasi T."/>
            <person name="Bayer T."/>
            <person name="Micklem G."/>
            <person name="Kim H."/>
            <person name="Bhak J."/>
            <person name="Lajeunesse T.C."/>
            <person name="Voolstra C.R."/>
        </authorList>
    </citation>
    <scope>NUCLEOTIDE SEQUENCE [LARGE SCALE GENOMIC DNA]</scope>
    <source>
        <strain evidence="2 3">CCMP2467</strain>
    </source>
</reference>
<name>A0A1Q9EHY7_SYMMI</name>
<evidence type="ECO:0000313" key="2">
    <source>
        <dbReference type="EMBL" id="OLQ06988.1"/>
    </source>
</evidence>
<dbReference type="EMBL" id="LSRX01000148">
    <property type="protein sequence ID" value="OLQ06988.1"/>
    <property type="molecule type" value="Genomic_DNA"/>
</dbReference>
<dbReference type="Proteomes" id="UP000186817">
    <property type="component" value="Unassembled WGS sequence"/>
</dbReference>
<comment type="caution">
    <text evidence="2">The sequence shown here is derived from an EMBL/GenBank/DDBJ whole genome shotgun (WGS) entry which is preliminary data.</text>
</comment>
<gene>
    <name evidence="2" type="ORF">AK812_SmicGene9649</name>
</gene>